<dbReference type="PROSITE" id="PS00079">
    <property type="entry name" value="MULTICOPPER_OXIDASE1"/>
    <property type="match status" value="1"/>
</dbReference>
<organism evidence="4 5">
    <name type="scientific">Cytobacillus oceanisediminis</name>
    <dbReference type="NCBI Taxonomy" id="665099"/>
    <lineage>
        <taxon>Bacteria</taxon>
        <taxon>Bacillati</taxon>
        <taxon>Bacillota</taxon>
        <taxon>Bacilli</taxon>
        <taxon>Bacillales</taxon>
        <taxon>Bacillaceae</taxon>
        <taxon>Cytobacillus</taxon>
    </lineage>
</organism>
<reference evidence="4 5" key="1">
    <citation type="journal article" date="2015" name="Stand. Genomic Sci.">
        <title>Genomic Encyclopedia of Bacterial and Archaeal Type Strains, Phase III: the genomes of soil and plant-associated and newly described type strains.</title>
        <authorList>
            <person name="Whitman W.B."/>
            <person name="Woyke T."/>
            <person name="Klenk H.P."/>
            <person name="Zhou Y."/>
            <person name="Lilburn T.G."/>
            <person name="Beck B.J."/>
            <person name="De Vos P."/>
            <person name="Vandamme P."/>
            <person name="Eisen J.A."/>
            <person name="Garrity G."/>
            <person name="Hugenholtz P."/>
            <person name="Kyrpides N.C."/>
        </authorList>
    </citation>
    <scope>NUCLEOTIDE SEQUENCE [LARGE SCALE GENOMIC DNA]</scope>
    <source>
        <strain evidence="4 5">CGMCC 1.10115</strain>
    </source>
</reference>
<comment type="caution">
    <text evidence="4">The sequence shown here is derived from an EMBL/GenBank/DDBJ whole genome shotgun (WGS) entry which is preliminary data.</text>
</comment>
<accession>A0A562JC47</accession>
<name>A0A562JC47_9BACI</name>
<dbReference type="InterPro" id="IPR033138">
    <property type="entry name" value="Cu_oxidase_CS"/>
</dbReference>
<evidence type="ECO:0000259" key="3">
    <source>
        <dbReference type="Pfam" id="PF07731"/>
    </source>
</evidence>
<protein>
    <submittedName>
        <fullName evidence="4">Multicopper oxidase</fullName>
    </submittedName>
</protein>
<dbReference type="EMBL" id="VLKI01000019">
    <property type="protein sequence ID" value="TWH80816.1"/>
    <property type="molecule type" value="Genomic_DNA"/>
</dbReference>
<evidence type="ECO:0000313" key="5">
    <source>
        <dbReference type="Proteomes" id="UP000318667"/>
    </source>
</evidence>
<dbReference type="GO" id="GO:0005507">
    <property type="term" value="F:copper ion binding"/>
    <property type="evidence" value="ECO:0007669"/>
    <property type="project" value="InterPro"/>
</dbReference>
<dbReference type="AlphaFoldDB" id="A0A562JC47"/>
<dbReference type="GO" id="GO:0016491">
    <property type="term" value="F:oxidoreductase activity"/>
    <property type="evidence" value="ECO:0007669"/>
    <property type="project" value="InterPro"/>
</dbReference>
<proteinExistence type="predicted"/>
<dbReference type="Gene3D" id="2.60.40.420">
    <property type="entry name" value="Cupredoxins - blue copper proteins"/>
    <property type="match status" value="1"/>
</dbReference>
<evidence type="ECO:0000313" key="4">
    <source>
        <dbReference type="EMBL" id="TWH80816.1"/>
    </source>
</evidence>
<dbReference type="PROSITE" id="PS00080">
    <property type="entry name" value="MULTICOPPER_OXIDASE2"/>
    <property type="match status" value="1"/>
</dbReference>
<dbReference type="Proteomes" id="UP000318667">
    <property type="component" value="Unassembled WGS sequence"/>
</dbReference>
<dbReference type="InterPro" id="IPR008972">
    <property type="entry name" value="Cupredoxin"/>
</dbReference>
<keyword evidence="1" id="KW-0479">Metal-binding</keyword>
<dbReference type="Pfam" id="PF07731">
    <property type="entry name" value="Cu-oxidase_2"/>
    <property type="match status" value="1"/>
</dbReference>
<feature type="domain" description="Plastocyanin-like" evidence="3">
    <location>
        <begin position="1"/>
        <end position="74"/>
    </location>
</feature>
<keyword evidence="5" id="KW-1185">Reference proteome</keyword>
<feature type="region of interest" description="Disordered" evidence="2">
    <location>
        <begin position="1"/>
        <end position="30"/>
    </location>
</feature>
<dbReference type="InterPro" id="IPR002355">
    <property type="entry name" value="Cu_oxidase_Cu_BS"/>
</dbReference>
<evidence type="ECO:0000256" key="1">
    <source>
        <dbReference type="ARBA" id="ARBA00022723"/>
    </source>
</evidence>
<dbReference type="InterPro" id="IPR011706">
    <property type="entry name" value="Cu-oxidase_C"/>
</dbReference>
<evidence type="ECO:0000256" key="2">
    <source>
        <dbReference type="SAM" id="MobiDB-lite"/>
    </source>
</evidence>
<sequence length="75" mass="8616">MAHPFHAHGAQFQILDRDGNPPPPNEQGWKDTVLVYPGEKVRAIATFERRGLFMYHCHILEHEEAGMMGQFNVKD</sequence>
<gene>
    <name evidence="4" type="ORF">IQ19_04558</name>
</gene>
<dbReference type="SUPFAM" id="SSF49503">
    <property type="entry name" value="Cupredoxins"/>
    <property type="match status" value="1"/>
</dbReference>